<proteinExistence type="predicted"/>
<accession>A0AA39HL14</accession>
<evidence type="ECO:0000313" key="2">
    <source>
        <dbReference type="Proteomes" id="UP001175271"/>
    </source>
</evidence>
<dbReference type="EMBL" id="JAUCMV010000004">
    <property type="protein sequence ID" value="KAK0407309.1"/>
    <property type="molecule type" value="Genomic_DNA"/>
</dbReference>
<organism evidence="1 2">
    <name type="scientific">Steinernema hermaphroditum</name>
    <dbReference type="NCBI Taxonomy" id="289476"/>
    <lineage>
        <taxon>Eukaryota</taxon>
        <taxon>Metazoa</taxon>
        <taxon>Ecdysozoa</taxon>
        <taxon>Nematoda</taxon>
        <taxon>Chromadorea</taxon>
        <taxon>Rhabditida</taxon>
        <taxon>Tylenchina</taxon>
        <taxon>Panagrolaimomorpha</taxon>
        <taxon>Strongyloidoidea</taxon>
        <taxon>Steinernematidae</taxon>
        <taxon>Steinernema</taxon>
    </lineage>
</organism>
<name>A0AA39HL14_9BILA</name>
<gene>
    <name evidence="1" type="ORF">QR680_019128</name>
</gene>
<protein>
    <submittedName>
        <fullName evidence="1">Uncharacterized protein</fullName>
    </submittedName>
</protein>
<comment type="caution">
    <text evidence="1">The sequence shown here is derived from an EMBL/GenBank/DDBJ whole genome shotgun (WGS) entry which is preliminary data.</text>
</comment>
<keyword evidence="2" id="KW-1185">Reference proteome</keyword>
<evidence type="ECO:0000313" key="1">
    <source>
        <dbReference type="EMBL" id="KAK0407309.1"/>
    </source>
</evidence>
<sequence>MGSFVKKVQKILSDLKKFIRDIRNRQDDEEKIESLAAIFRPVHEILLKDYELEDLDDVRSLNWNLLRRKEHCLIMKFTYPGHHSKLIRVFHKNMSTPLDGK</sequence>
<dbReference type="AlphaFoldDB" id="A0AA39HL14"/>
<reference evidence="1" key="1">
    <citation type="submission" date="2023-06" db="EMBL/GenBank/DDBJ databases">
        <title>Genomic analysis of the entomopathogenic nematode Steinernema hermaphroditum.</title>
        <authorList>
            <person name="Schwarz E.M."/>
            <person name="Heppert J.K."/>
            <person name="Baniya A."/>
            <person name="Schwartz H.T."/>
            <person name="Tan C.-H."/>
            <person name="Antoshechkin I."/>
            <person name="Sternberg P.W."/>
            <person name="Goodrich-Blair H."/>
            <person name="Dillman A.R."/>
        </authorList>
    </citation>
    <scope>NUCLEOTIDE SEQUENCE</scope>
    <source>
        <strain evidence="1">PS9179</strain>
        <tissue evidence="1">Whole animal</tissue>
    </source>
</reference>
<dbReference type="Proteomes" id="UP001175271">
    <property type="component" value="Unassembled WGS sequence"/>
</dbReference>